<keyword evidence="3" id="KW-1185">Reference proteome</keyword>
<dbReference type="Pfam" id="PF16457">
    <property type="entry name" value="PH_12"/>
    <property type="match status" value="1"/>
</dbReference>
<dbReference type="InterPro" id="IPR001849">
    <property type="entry name" value="PH_domain"/>
</dbReference>
<dbReference type="Proteomes" id="UP000268321">
    <property type="component" value="Unassembled WGS sequence"/>
</dbReference>
<accession>A0A4P9ZCH3</accession>
<sequence>MGETSRQINQRLIELLSKHNLARNGSLDAQTALSLAIMLRKKILDNNKQEKVNSIIVLANLLECANGADAHSADFCLILDESLFYLLLAIFSTNMSSDTYKAILKIMLLTINGGPFPPAMRKASIVPYLPLYLSLVAHLYSIDVITSRLYLSDHKIVLLSIRLVTELINKSLFFKYDKIITFAGRLKHFKFFSTVGNLIEPTDSNMVSAIENLENAYFHLNEYLSKTVFNMELESHQVMLKNLFTYLDVSLNESATPASTDEYVKAGFTADPKKFVCDNFTILLAMDLKVFLKDPNMTFKKRFHEDLMMSGDNRTFPMNLFINKCTDIWIDTFHKKAEFPRISRHILSWELMLYHSMDNCLRLWQDTHSQLGNPGDTESVIKLLLTNIKLLEEDLLISQSIDDTLEMFAERTLESIRYYQFTELKKAHENNWAVSLKGFEKVLSEQTIEFVCEQRVMQLLKGSWVHAESHALLLFQKKPKKQSSTNYYFLILSPNRRSLHYKEYLNLPATAPTLEQLESQSIPLKNIEHLTSKKIGKTVGERDKSRNENLISIKGTMSYDEIRLSDKQNKTLLSFYSDSEHSKAVWLDGLRMLKGWTKDEDLSAETTQHIRSLQELRKNTQLLILEGGDFAPHAPMNTAITDDADSYDMEELVDILKDFFYL</sequence>
<proteinExistence type="predicted"/>
<evidence type="ECO:0000313" key="2">
    <source>
        <dbReference type="EMBL" id="RKP29540.1"/>
    </source>
</evidence>
<evidence type="ECO:0000313" key="3">
    <source>
        <dbReference type="Proteomes" id="UP000268321"/>
    </source>
</evidence>
<dbReference type="EMBL" id="ML004483">
    <property type="protein sequence ID" value="RKP29540.1"/>
    <property type="molecule type" value="Genomic_DNA"/>
</dbReference>
<organism evidence="2 3">
    <name type="scientific">Metschnikowia bicuspidata</name>
    <dbReference type="NCBI Taxonomy" id="27322"/>
    <lineage>
        <taxon>Eukaryota</taxon>
        <taxon>Fungi</taxon>
        <taxon>Dikarya</taxon>
        <taxon>Ascomycota</taxon>
        <taxon>Saccharomycotina</taxon>
        <taxon>Pichiomycetes</taxon>
        <taxon>Metschnikowiaceae</taxon>
        <taxon>Metschnikowia</taxon>
    </lineage>
</organism>
<reference evidence="3" key="1">
    <citation type="journal article" date="2018" name="Nat. Microbiol.">
        <title>Leveraging single-cell genomics to expand the fungal tree of life.</title>
        <authorList>
            <person name="Ahrendt S.R."/>
            <person name="Quandt C.A."/>
            <person name="Ciobanu D."/>
            <person name="Clum A."/>
            <person name="Salamov A."/>
            <person name="Andreopoulos B."/>
            <person name="Cheng J.F."/>
            <person name="Woyke T."/>
            <person name="Pelin A."/>
            <person name="Henrissat B."/>
            <person name="Reynolds N.K."/>
            <person name="Benny G.L."/>
            <person name="Smith M.E."/>
            <person name="James T.Y."/>
            <person name="Grigoriev I.V."/>
        </authorList>
    </citation>
    <scope>NUCLEOTIDE SEQUENCE [LARGE SCALE GENOMIC DNA]</scope>
    <source>
        <strain evidence="3">Baker2002</strain>
    </source>
</reference>
<feature type="domain" description="PH" evidence="1">
    <location>
        <begin position="451"/>
        <end position="595"/>
    </location>
</feature>
<dbReference type="Gene3D" id="2.30.29.30">
    <property type="entry name" value="Pleckstrin-homology domain (PH domain)/Phosphotyrosine-binding domain (PTB)"/>
    <property type="match status" value="1"/>
</dbReference>
<dbReference type="AlphaFoldDB" id="A0A4P9ZCH3"/>
<name>A0A4P9ZCH3_9ASCO</name>
<protein>
    <recommendedName>
        <fullName evidence="1">PH domain-containing protein</fullName>
    </recommendedName>
</protein>
<dbReference type="OrthoDB" id="28413at2759"/>
<gene>
    <name evidence="2" type="ORF">METBISCDRAFT_18446</name>
</gene>
<dbReference type="InterPro" id="IPR011993">
    <property type="entry name" value="PH-like_dom_sf"/>
</dbReference>
<evidence type="ECO:0000259" key="1">
    <source>
        <dbReference type="Pfam" id="PF16457"/>
    </source>
</evidence>